<keyword evidence="3 5" id="KW-0251">Elongation factor</keyword>
<dbReference type="SUPFAM" id="SSF46934">
    <property type="entry name" value="UBA-like"/>
    <property type="match status" value="1"/>
</dbReference>
<sequence length="217" mass="23965">MGEISAGLVKQLREMTGAGMMDCKAALQEANGSFDAAIEVLRKKGLKNIDKRASKVAAEGVMGVYSHPGDQIVAVVELNCETDFVARNPDFRERARELAMQVAAMRPRYLSRESVPQEVIEKEKEIALEQLNESQKKNADKIIPGKLEKFYEDTVLLCQAFIKDDSGKKTVQDIIGELSVQCGEKITIGRFQRFEVGEGVEKSTMDFAAEVASMVSN</sequence>
<dbReference type="PANTHER" id="PTHR11741:SF0">
    <property type="entry name" value="ELONGATION FACTOR TS, MITOCHONDRIAL"/>
    <property type="match status" value="1"/>
</dbReference>
<comment type="similarity">
    <text evidence="1 5 6">Belongs to the EF-Ts family.</text>
</comment>
<proteinExistence type="inferred from homology"/>
<feature type="region of interest" description="Involved in Mg(2+) ion dislocation from EF-Tu" evidence="5">
    <location>
        <begin position="82"/>
        <end position="85"/>
    </location>
</feature>
<organism evidence="9 10">
    <name type="scientific">SAR324 cluster bacterium</name>
    <dbReference type="NCBI Taxonomy" id="2024889"/>
    <lineage>
        <taxon>Bacteria</taxon>
        <taxon>Deltaproteobacteria</taxon>
        <taxon>SAR324 cluster</taxon>
    </lineage>
</organism>
<dbReference type="GO" id="GO:0003746">
    <property type="term" value="F:translation elongation factor activity"/>
    <property type="evidence" value="ECO:0007669"/>
    <property type="project" value="UniProtKB-UniRule"/>
</dbReference>
<dbReference type="AlphaFoldDB" id="A0A7X9FTR7"/>
<dbReference type="InterPro" id="IPR036402">
    <property type="entry name" value="EF-Ts_dimer_sf"/>
</dbReference>
<evidence type="ECO:0000313" key="9">
    <source>
        <dbReference type="EMBL" id="NMC64114.1"/>
    </source>
</evidence>
<reference evidence="9 10" key="1">
    <citation type="journal article" date="2020" name="Biotechnol. Biofuels">
        <title>New insights from the biogas microbiome by comprehensive genome-resolved metagenomics of nearly 1600 species originating from multiple anaerobic digesters.</title>
        <authorList>
            <person name="Campanaro S."/>
            <person name="Treu L."/>
            <person name="Rodriguez-R L.M."/>
            <person name="Kovalovszki A."/>
            <person name="Ziels R.M."/>
            <person name="Maus I."/>
            <person name="Zhu X."/>
            <person name="Kougias P.G."/>
            <person name="Basile A."/>
            <person name="Luo G."/>
            <person name="Schluter A."/>
            <person name="Konstantinidis K.T."/>
            <person name="Angelidaki I."/>
        </authorList>
    </citation>
    <scope>NUCLEOTIDE SEQUENCE [LARGE SCALE GENOMIC DNA]</scope>
    <source>
        <strain evidence="9">AS27yjCOA_65</strain>
    </source>
</reference>
<evidence type="ECO:0000256" key="2">
    <source>
        <dbReference type="ARBA" id="ARBA00016956"/>
    </source>
</evidence>
<evidence type="ECO:0000256" key="1">
    <source>
        <dbReference type="ARBA" id="ARBA00005532"/>
    </source>
</evidence>
<evidence type="ECO:0000256" key="5">
    <source>
        <dbReference type="HAMAP-Rule" id="MF_00050"/>
    </source>
</evidence>
<dbReference type="HAMAP" id="MF_00050">
    <property type="entry name" value="EF_Ts"/>
    <property type="match status" value="1"/>
</dbReference>
<gene>
    <name evidence="5 9" type="primary">tsf</name>
    <name evidence="9" type="ORF">GYA55_13200</name>
</gene>
<dbReference type="FunFam" id="1.10.8.10:FF:000001">
    <property type="entry name" value="Elongation factor Ts"/>
    <property type="match status" value="1"/>
</dbReference>
<dbReference type="InterPro" id="IPR014039">
    <property type="entry name" value="Transl_elong_EFTs/EF1B_dimer"/>
</dbReference>
<evidence type="ECO:0000259" key="8">
    <source>
        <dbReference type="Pfam" id="PF00889"/>
    </source>
</evidence>
<evidence type="ECO:0000256" key="3">
    <source>
        <dbReference type="ARBA" id="ARBA00022768"/>
    </source>
</evidence>
<dbReference type="Gene3D" id="3.30.479.20">
    <property type="entry name" value="Elongation factor Ts, dimerisation domain"/>
    <property type="match status" value="1"/>
</dbReference>
<evidence type="ECO:0000256" key="7">
    <source>
        <dbReference type="RuleBase" id="RU000643"/>
    </source>
</evidence>
<dbReference type="InterPro" id="IPR018101">
    <property type="entry name" value="Transl_elong_Ts_CS"/>
</dbReference>
<dbReference type="PANTHER" id="PTHR11741">
    <property type="entry name" value="ELONGATION FACTOR TS"/>
    <property type="match status" value="1"/>
</dbReference>
<dbReference type="EMBL" id="JAAZON010000603">
    <property type="protein sequence ID" value="NMC64114.1"/>
    <property type="molecule type" value="Genomic_DNA"/>
</dbReference>
<accession>A0A7X9FTR7</accession>
<dbReference type="NCBIfam" id="TIGR00116">
    <property type="entry name" value="tsf"/>
    <property type="match status" value="2"/>
</dbReference>
<dbReference type="Pfam" id="PF00889">
    <property type="entry name" value="EF_TS"/>
    <property type="match status" value="1"/>
</dbReference>
<dbReference type="CDD" id="cd14275">
    <property type="entry name" value="UBA_EF-Ts"/>
    <property type="match status" value="1"/>
</dbReference>
<dbReference type="GO" id="GO:0005737">
    <property type="term" value="C:cytoplasm"/>
    <property type="evidence" value="ECO:0007669"/>
    <property type="project" value="UniProtKB-SubCell"/>
</dbReference>
<evidence type="ECO:0000256" key="6">
    <source>
        <dbReference type="RuleBase" id="RU000642"/>
    </source>
</evidence>
<keyword evidence="5" id="KW-0963">Cytoplasm</keyword>
<dbReference type="Proteomes" id="UP000524246">
    <property type="component" value="Unassembled WGS sequence"/>
</dbReference>
<dbReference type="PROSITE" id="PS01127">
    <property type="entry name" value="EF_TS_2"/>
    <property type="match status" value="1"/>
</dbReference>
<keyword evidence="4 5" id="KW-0648">Protein biosynthesis</keyword>
<dbReference type="Gene3D" id="1.10.8.10">
    <property type="entry name" value="DNA helicase RuvA subunit, C-terminal domain"/>
    <property type="match status" value="1"/>
</dbReference>
<dbReference type="InterPro" id="IPR009060">
    <property type="entry name" value="UBA-like_sf"/>
</dbReference>
<evidence type="ECO:0000256" key="4">
    <source>
        <dbReference type="ARBA" id="ARBA00022917"/>
    </source>
</evidence>
<dbReference type="Gene3D" id="1.10.286.20">
    <property type="match status" value="1"/>
</dbReference>
<comment type="subcellular location">
    <subcellularLocation>
        <location evidence="5 7">Cytoplasm</location>
    </subcellularLocation>
</comment>
<comment type="function">
    <text evidence="5 6">Associates with the EF-Tu.GDP complex and induces the exchange of GDP to GTP. It remains bound to the aminoacyl-tRNA.EF-Tu.GTP complex up to the GTP hydrolysis stage on the ribosome.</text>
</comment>
<dbReference type="InterPro" id="IPR001816">
    <property type="entry name" value="Transl_elong_EFTs/EF1B"/>
</dbReference>
<dbReference type="SUPFAM" id="SSF54713">
    <property type="entry name" value="Elongation factor Ts (EF-Ts), dimerisation domain"/>
    <property type="match status" value="1"/>
</dbReference>
<comment type="caution">
    <text evidence="9">The sequence shown here is derived from an EMBL/GenBank/DDBJ whole genome shotgun (WGS) entry which is preliminary data.</text>
</comment>
<feature type="domain" description="Translation elongation factor EFTs/EF1B dimerisation" evidence="8">
    <location>
        <begin position="49"/>
        <end position="198"/>
    </location>
</feature>
<protein>
    <recommendedName>
        <fullName evidence="2 5">Elongation factor Ts</fullName>
        <shortName evidence="5">EF-Ts</shortName>
    </recommendedName>
</protein>
<name>A0A7X9FTR7_9DELT</name>
<evidence type="ECO:0000313" key="10">
    <source>
        <dbReference type="Proteomes" id="UP000524246"/>
    </source>
</evidence>